<reference evidence="1" key="1">
    <citation type="submission" date="2020-04" db="EMBL/GenBank/DDBJ databases">
        <title>Hybrid Assembly of Korean Phytophthora infestans isolates.</title>
        <authorList>
            <person name="Prokchorchik M."/>
            <person name="Lee Y."/>
            <person name="Seo J."/>
            <person name="Cho J.-H."/>
            <person name="Park Y.-E."/>
            <person name="Jang D.-C."/>
            <person name="Im J.-S."/>
            <person name="Choi J.-G."/>
            <person name="Park H.-J."/>
            <person name="Lee G.-B."/>
            <person name="Lee Y.-G."/>
            <person name="Hong S.-Y."/>
            <person name="Cho K."/>
            <person name="Sohn K.H."/>
        </authorList>
    </citation>
    <scope>NUCLEOTIDE SEQUENCE</scope>
    <source>
        <strain evidence="1">KR_1_A1</strain>
    </source>
</reference>
<comment type="caution">
    <text evidence="1">The sequence shown here is derived from an EMBL/GenBank/DDBJ whole genome shotgun (WGS) entry which is preliminary data.</text>
</comment>
<keyword evidence="2" id="KW-1185">Reference proteome</keyword>
<dbReference type="AlphaFoldDB" id="A0A833WWE7"/>
<dbReference type="EMBL" id="WSZM01000156">
    <property type="protein sequence ID" value="KAF4040026.1"/>
    <property type="molecule type" value="Genomic_DNA"/>
</dbReference>
<dbReference type="Proteomes" id="UP000602510">
    <property type="component" value="Unassembled WGS sequence"/>
</dbReference>
<evidence type="ECO:0000313" key="2">
    <source>
        <dbReference type="Proteomes" id="UP000602510"/>
    </source>
</evidence>
<accession>A0A833WWE7</accession>
<name>A0A833WWE7_PHYIN</name>
<organism evidence="1 2">
    <name type="scientific">Phytophthora infestans</name>
    <name type="common">Potato late blight agent</name>
    <name type="synonym">Botrytis infestans</name>
    <dbReference type="NCBI Taxonomy" id="4787"/>
    <lineage>
        <taxon>Eukaryota</taxon>
        <taxon>Sar</taxon>
        <taxon>Stramenopiles</taxon>
        <taxon>Oomycota</taxon>
        <taxon>Peronosporomycetes</taxon>
        <taxon>Peronosporales</taxon>
        <taxon>Peronosporaceae</taxon>
        <taxon>Phytophthora</taxon>
    </lineage>
</organism>
<proteinExistence type="predicted"/>
<evidence type="ECO:0000313" key="1">
    <source>
        <dbReference type="EMBL" id="KAF4040026.1"/>
    </source>
</evidence>
<protein>
    <submittedName>
        <fullName evidence="1">Uncharacterized protein</fullName>
    </submittedName>
</protein>
<gene>
    <name evidence="1" type="ORF">GN244_ATG07837</name>
</gene>
<sequence>MFKQVIEDLSHILDISNDSLLAPELSLIEKSRDELYTYSHVTFQNAFEDLSSFVALTERHRNVEANHLPSVITSLIRKFVWDCVSYTLQPQVAAAPSRTESQWGRFTDIGLTLARLMNSLSIADTNFKITNPSMSCTRLKAFNARYPGSEAHKIGQF</sequence>